<keyword evidence="3" id="KW-1185">Reference proteome</keyword>
<evidence type="ECO:0000313" key="2">
    <source>
        <dbReference type="EMBL" id="GAB06115.1"/>
    </source>
</evidence>
<name>G7GR90_9ACTN</name>
<organism evidence="2 3">
    <name type="scientific">Gordonia amarae NBRC 15530</name>
    <dbReference type="NCBI Taxonomy" id="1075090"/>
    <lineage>
        <taxon>Bacteria</taxon>
        <taxon>Bacillati</taxon>
        <taxon>Actinomycetota</taxon>
        <taxon>Actinomycetes</taxon>
        <taxon>Mycobacteriales</taxon>
        <taxon>Gordoniaceae</taxon>
        <taxon>Gordonia</taxon>
    </lineage>
</organism>
<sequence>MEVLMTIVRNSIIAGAVGLGLALSPVMADSPASAEPVVNGGEGCVAPIFTDPTAACYEDPLYFFGSILSSAASGSASGKLPDFTFSFDNLKFES</sequence>
<dbReference type="EMBL" id="BAED01000048">
    <property type="protein sequence ID" value="GAB06115.1"/>
    <property type="molecule type" value="Genomic_DNA"/>
</dbReference>
<feature type="chain" id="PRO_5038478360" evidence="1">
    <location>
        <begin position="29"/>
        <end position="94"/>
    </location>
</feature>
<evidence type="ECO:0000256" key="1">
    <source>
        <dbReference type="SAM" id="SignalP"/>
    </source>
</evidence>
<accession>G7GR90</accession>
<proteinExistence type="predicted"/>
<dbReference type="Proteomes" id="UP000006023">
    <property type="component" value="Unassembled WGS sequence"/>
</dbReference>
<protein>
    <submittedName>
        <fullName evidence="2">Uncharacterized protein</fullName>
    </submittedName>
</protein>
<reference evidence="2 3" key="1">
    <citation type="submission" date="2011-11" db="EMBL/GenBank/DDBJ databases">
        <title>Whole genome shotgun sequence of Gordonia amarae NBRC 15530.</title>
        <authorList>
            <person name="Takarada H."/>
            <person name="Hosoyama A."/>
            <person name="Tsuchikane K."/>
            <person name="Katsumata H."/>
            <person name="Yamazaki S."/>
            <person name="Fujita N."/>
        </authorList>
    </citation>
    <scope>NUCLEOTIDE SEQUENCE [LARGE SCALE GENOMIC DNA]</scope>
    <source>
        <strain evidence="2 3">NBRC 15530</strain>
    </source>
</reference>
<feature type="signal peptide" evidence="1">
    <location>
        <begin position="1"/>
        <end position="28"/>
    </location>
</feature>
<comment type="caution">
    <text evidence="2">The sequence shown here is derived from an EMBL/GenBank/DDBJ whole genome shotgun (WGS) entry which is preliminary data.</text>
</comment>
<dbReference type="AlphaFoldDB" id="G7GR90"/>
<keyword evidence="1" id="KW-0732">Signal</keyword>
<gene>
    <name evidence="2" type="ORF">GOAMR_48_00250</name>
</gene>
<evidence type="ECO:0000313" key="3">
    <source>
        <dbReference type="Proteomes" id="UP000006023"/>
    </source>
</evidence>